<dbReference type="InterPro" id="IPR001647">
    <property type="entry name" value="HTH_TetR"/>
</dbReference>
<dbReference type="Proteomes" id="UP000615755">
    <property type="component" value="Unassembled WGS sequence"/>
</dbReference>
<dbReference type="EMBL" id="AQGV01000015">
    <property type="protein sequence ID" value="MBE0370385.1"/>
    <property type="molecule type" value="Genomic_DNA"/>
</dbReference>
<name>A0ABR9EJF7_9GAMM</name>
<dbReference type="InterPro" id="IPR009057">
    <property type="entry name" value="Homeodomain-like_sf"/>
</dbReference>
<dbReference type="PROSITE" id="PS50977">
    <property type="entry name" value="HTH_TETR_2"/>
    <property type="match status" value="1"/>
</dbReference>
<dbReference type="RefSeq" id="WP_192509507.1">
    <property type="nucleotide sequence ID" value="NZ_AQGV01000015.1"/>
</dbReference>
<evidence type="ECO:0000256" key="2">
    <source>
        <dbReference type="PROSITE-ProRule" id="PRU00335"/>
    </source>
</evidence>
<accession>A0ABR9EJF7</accession>
<feature type="DNA-binding region" description="H-T-H motif" evidence="2">
    <location>
        <begin position="31"/>
        <end position="50"/>
    </location>
</feature>
<comment type="caution">
    <text evidence="4">The sequence shown here is derived from an EMBL/GenBank/DDBJ whole genome shotgun (WGS) entry which is preliminary data.</text>
</comment>
<protein>
    <recommendedName>
        <fullName evidence="3">HTH tetR-type domain-containing protein</fullName>
    </recommendedName>
</protein>
<keyword evidence="1 2" id="KW-0238">DNA-binding</keyword>
<gene>
    <name evidence="4" type="ORF">PAUR_b0412</name>
</gene>
<evidence type="ECO:0000259" key="3">
    <source>
        <dbReference type="PROSITE" id="PS50977"/>
    </source>
</evidence>
<feature type="domain" description="HTH tetR-type" evidence="3">
    <location>
        <begin position="8"/>
        <end position="68"/>
    </location>
</feature>
<reference evidence="4 5" key="1">
    <citation type="submission" date="2015-03" db="EMBL/GenBank/DDBJ databases">
        <title>Genome sequence of Pseudoalteromonas aurantia.</title>
        <authorList>
            <person name="Xie B.-B."/>
            <person name="Rong J.-C."/>
            <person name="Qin Q.-L."/>
            <person name="Zhang Y.-Z."/>
        </authorList>
    </citation>
    <scope>NUCLEOTIDE SEQUENCE [LARGE SCALE GENOMIC DNA]</scope>
    <source>
        <strain evidence="4 5">208</strain>
    </source>
</reference>
<dbReference type="SUPFAM" id="SSF46689">
    <property type="entry name" value="Homeodomain-like"/>
    <property type="match status" value="1"/>
</dbReference>
<evidence type="ECO:0000256" key="1">
    <source>
        <dbReference type="ARBA" id="ARBA00023125"/>
    </source>
</evidence>
<organism evidence="4 5">
    <name type="scientific">Pseudoalteromonas aurantia 208</name>
    <dbReference type="NCBI Taxonomy" id="1314867"/>
    <lineage>
        <taxon>Bacteria</taxon>
        <taxon>Pseudomonadati</taxon>
        <taxon>Pseudomonadota</taxon>
        <taxon>Gammaproteobacteria</taxon>
        <taxon>Alteromonadales</taxon>
        <taxon>Pseudoalteromonadaceae</taxon>
        <taxon>Pseudoalteromonas</taxon>
    </lineage>
</organism>
<keyword evidence="5" id="KW-1185">Reference proteome</keyword>
<dbReference type="Gene3D" id="1.10.357.10">
    <property type="entry name" value="Tetracycline Repressor, domain 2"/>
    <property type="match status" value="1"/>
</dbReference>
<evidence type="ECO:0000313" key="4">
    <source>
        <dbReference type="EMBL" id="MBE0370385.1"/>
    </source>
</evidence>
<proteinExistence type="predicted"/>
<sequence>MARPSVAGQRREEILDALEVCILEKGIQATSLENIAETAKMKRTILRHYIGNRDDIICLLSERWRDKYTQQWQELLTWLPSSNRAEALIDSLFSSRSKESINTTIIGEALFSEAKRLAPIKVHQQHIMQEFIQHLIHEFQIQYPDAESKRVELIAYGIYANYLMAESLLPLGLLDEIYKFKQTSVLLCSQLT</sequence>
<evidence type="ECO:0000313" key="5">
    <source>
        <dbReference type="Proteomes" id="UP000615755"/>
    </source>
</evidence>